<evidence type="ECO:0000259" key="2">
    <source>
        <dbReference type="Pfam" id="PF00561"/>
    </source>
</evidence>
<gene>
    <name evidence="3" type="ORF">NP064_15215</name>
</gene>
<keyword evidence="4" id="KW-1185">Reference proteome</keyword>
<evidence type="ECO:0000313" key="4">
    <source>
        <dbReference type="Proteomes" id="UP001316189"/>
    </source>
</evidence>
<dbReference type="Proteomes" id="UP001316189">
    <property type="component" value="Chromosome"/>
</dbReference>
<dbReference type="EMBL" id="CP101988">
    <property type="protein sequence ID" value="UUI75102.1"/>
    <property type="molecule type" value="Genomic_DNA"/>
</dbReference>
<dbReference type="PRINTS" id="PR00111">
    <property type="entry name" value="ABHYDROLASE"/>
</dbReference>
<keyword evidence="1 3" id="KW-0378">Hydrolase</keyword>
<sequence length="267" mass="28713">MPSAESPALPALHATEVPGTGPQVVFLHGLFGQGKNFSGIAKALSPDFRSLLVDLPDHGQSEWTERLDYTAMADAVAALIRERSGGDPVHVVGHSMGGKTAMQLALRHPDVVDRLVVVDVSPVETAGTGEFAHLLDALAGLDLAGVETRGDADAALTGPIPNPTVRGFLLQNLRKDDTGAWAWRANLAMLRRELPAISGFPAWDGAPFDHAVLWVAGDRSDYVTPERMPAMRALFPRTRLLTVKDAGHWVHSERPDVMTEALRVFLG</sequence>
<dbReference type="InterPro" id="IPR000639">
    <property type="entry name" value="Epox_hydrolase-like"/>
</dbReference>
<evidence type="ECO:0000313" key="3">
    <source>
        <dbReference type="EMBL" id="UUI75102.1"/>
    </source>
</evidence>
<protein>
    <submittedName>
        <fullName evidence="3">Alpha/beta fold hydrolase</fullName>
    </submittedName>
</protein>
<dbReference type="GO" id="GO:0016787">
    <property type="term" value="F:hydrolase activity"/>
    <property type="evidence" value="ECO:0007669"/>
    <property type="project" value="UniProtKB-KW"/>
</dbReference>
<dbReference type="PRINTS" id="PR00412">
    <property type="entry name" value="EPOXHYDRLASE"/>
</dbReference>
<dbReference type="SUPFAM" id="SSF53474">
    <property type="entry name" value="alpha/beta-Hydrolases"/>
    <property type="match status" value="1"/>
</dbReference>
<proteinExistence type="predicted"/>
<evidence type="ECO:0000256" key="1">
    <source>
        <dbReference type="ARBA" id="ARBA00022801"/>
    </source>
</evidence>
<feature type="domain" description="AB hydrolase-1" evidence="2">
    <location>
        <begin position="24"/>
        <end position="255"/>
    </location>
</feature>
<organism evidence="3 4">
    <name type="scientific">Cellulomonas chengniuliangii</name>
    <dbReference type="NCBI Taxonomy" id="2968084"/>
    <lineage>
        <taxon>Bacteria</taxon>
        <taxon>Bacillati</taxon>
        <taxon>Actinomycetota</taxon>
        <taxon>Actinomycetes</taxon>
        <taxon>Micrococcales</taxon>
        <taxon>Cellulomonadaceae</taxon>
        <taxon>Cellulomonas</taxon>
    </lineage>
</organism>
<dbReference type="RefSeq" id="WP_227570017.1">
    <property type="nucleotide sequence ID" value="NZ_CP101988.1"/>
</dbReference>
<dbReference type="Pfam" id="PF00561">
    <property type="entry name" value="Abhydrolase_1"/>
    <property type="match status" value="1"/>
</dbReference>
<accession>A0ABY5KX93</accession>
<dbReference type="PANTHER" id="PTHR46118">
    <property type="entry name" value="PROTEIN ABHD11"/>
    <property type="match status" value="1"/>
</dbReference>
<dbReference type="InterPro" id="IPR000073">
    <property type="entry name" value="AB_hydrolase_1"/>
</dbReference>
<reference evidence="3 4" key="1">
    <citation type="submission" date="2022-07" db="EMBL/GenBank/DDBJ databases">
        <title>Novel species in genus cellulomonas.</title>
        <authorList>
            <person name="Ye L."/>
        </authorList>
    </citation>
    <scope>NUCLEOTIDE SEQUENCE [LARGE SCALE GENOMIC DNA]</scope>
    <source>
        <strain evidence="4">zg-Y338</strain>
    </source>
</reference>
<name>A0ABY5KX93_9CELL</name>
<dbReference type="Gene3D" id="3.40.50.1820">
    <property type="entry name" value="alpha/beta hydrolase"/>
    <property type="match status" value="1"/>
</dbReference>
<dbReference type="InterPro" id="IPR029058">
    <property type="entry name" value="AB_hydrolase_fold"/>
</dbReference>
<dbReference type="PANTHER" id="PTHR46118:SF4">
    <property type="entry name" value="PROTEIN ABHD11"/>
    <property type="match status" value="1"/>
</dbReference>